<dbReference type="AlphaFoldDB" id="A0A4P7MSS2"/>
<organism evidence="1 2">
    <name type="scientific">Pyricularia oryzae</name>
    <name type="common">Rice blast fungus</name>
    <name type="synonym">Magnaporthe oryzae</name>
    <dbReference type="NCBI Taxonomy" id="318829"/>
    <lineage>
        <taxon>Eukaryota</taxon>
        <taxon>Fungi</taxon>
        <taxon>Dikarya</taxon>
        <taxon>Ascomycota</taxon>
        <taxon>Pezizomycotina</taxon>
        <taxon>Sordariomycetes</taxon>
        <taxon>Sordariomycetidae</taxon>
        <taxon>Magnaporthales</taxon>
        <taxon>Pyriculariaceae</taxon>
        <taxon>Pyricularia</taxon>
    </lineage>
</organism>
<proteinExistence type="predicted"/>
<dbReference type="Proteomes" id="UP000294847">
    <property type="component" value="Chromosome 1"/>
</dbReference>
<evidence type="ECO:0000313" key="1">
    <source>
        <dbReference type="EMBL" id="QBZ53288.1"/>
    </source>
</evidence>
<dbReference type="EMBL" id="CP034204">
    <property type="protein sequence ID" value="QBZ53288.1"/>
    <property type="molecule type" value="Genomic_DNA"/>
</dbReference>
<evidence type="ECO:0000313" key="2">
    <source>
        <dbReference type="Proteomes" id="UP000294847"/>
    </source>
</evidence>
<protein>
    <submittedName>
        <fullName evidence="1">Uncharacterized protein</fullName>
    </submittedName>
</protein>
<reference evidence="1 2" key="1">
    <citation type="journal article" date="2019" name="Mol. Biol. Evol.">
        <title>Blast fungal genomes show frequent chromosomal changes, gene gains and losses, and effector gene turnover.</title>
        <authorList>
            <person name="Gomez Luciano L.B."/>
            <person name="Jason Tsai I."/>
            <person name="Chuma I."/>
            <person name="Tosa Y."/>
            <person name="Chen Y.H."/>
            <person name="Li J.Y."/>
            <person name="Li M.Y."/>
            <person name="Jade Lu M.Y."/>
            <person name="Nakayashiki H."/>
            <person name="Li W.H."/>
        </authorList>
    </citation>
    <scope>NUCLEOTIDE SEQUENCE [LARGE SCALE GENOMIC DNA]</scope>
    <source>
        <strain evidence="1">MZ5-1-6</strain>
    </source>
</reference>
<sequence length="59" mass="6621">MLRKWRCNGEQGWDQGQVGVIPTRATDSYVPACLLPGSHGRVWMAKPVQETLDMAVEIH</sequence>
<name>A0A4P7MSS2_PYROR</name>
<gene>
    <name evidence="1" type="ORF">PoMZ_08963</name>
</gene>
<accession>A0A4P7MSS2</accession>